<accession>A0ABW3T1C3</accession>
<proteinExistence type="predicted"/>
<organism evidence="3 4">
    <name type="scientific">Phenylobacterium conjunctum</name>
    <dbReference type="NCBI Taxonomy" id="1298959"/>
    <lineage>
        <taxon>Bacteria</taxon>
        <taxon>Pseudomonadati</taxon>
        <taxon>Pseudomonadota</taxon>
        <taxon>Alphaproteobacteria</taxon>
        <taxon>Caulobacterales</taxon>
        <taxon>Caulobacteraceae</taxon>
        <taxon>Phenylobacterium</taxon>
    </lineage>
</organism>
<dbReference type="InterPro" id="IPR018891">
    <property type="entry name" value="AIPR_C"/>
</dbReference>
<keyword evidence="4" id="KW-1185">Reference proteome</keyword>
<dbReference type="RefSeq" id="WP_377353404.1">
    <property type="nucleotide sequence ID" value="NZ_JBHTLQ010000017.1"/>
</dbReference>
<dbReference type="Proteomes" id="UP001597216">
    <property type="component" value="Unassembled WGS sequence"/>
</dbReference>
<evidence type="ECO:0000313" key="4">
    <source>
        <dbReference type="Proteomes" id="UP001597216"/>
    </source>
</evidence>
<dbReference type="Pfam" id="PF10592">
    <property type="entry name" value="AIPR"/>
    <property type="match status" value="1"/>
</dbReference>
<evidence type="ECO:0000259" key="1">
    <source>
        <dbReference type="Pfam" id="PF10592"/>
    </source>
</evidence>
<reference evidence="4" key="1">
    <citation type="journal article" date="2019" name="Int. J. Syst. Evol. Microbiol.">
        <title>The Global Catalogue of Microorganisms (GCM) 10K type strain sequencing project: providing services to taxonomists for standard genome sequencing and annotation.</title>
        <authorList>
            <consortium name="The Broad Institute Genomics Platform"/>
            <consortium name="The Broad Institute Genome Sequencing Center for Infectious Disease"/>
            <person name="Wu L."/>
            <person name="Ma J."/>
        </authorList>
    </citation>
    <scope>NUCLEOTIDE SEQUENCE [LARGE SCALE GENOMIC DNA]</scope>
    <source>
        <strain evidence="4">CCUG 55074</strain>
    </source>
</reference>
<dbReference type="InterPro" id="IPR055101">
    <property type="entry name" value="AIPR_N"/>
</dbReference>
<dbReference type="Pfam" id="PF22879">
    <property type="entry name" value="AIPR_N"/>
    <property type="match status" value="1"/>
</dbReference>
<feature type="domain" description="Abortive phage infection protein C-terminal" evidence="1">
    <location>
        <begin position="243"/>
        <end position="555"/>
    </location>
</feature>
<gene>
    <name evidence="3" type="ORF">ACFQ27_09420</name>
</gene>
<evidence type="ECO:0000259" key="2">
    <source>
        <dbReference type="Pfam" id="PF22879"/>
    </source>
</evidence>
<protein>
    <submittedName>
        <fullName evidence="3">AIPR family protein</fullName>
    </submittedName>
</protein>
<name>A0ABW3T1C3_9CAUL</name>
<sequence>MSDLEGFVAEFNAELLNRASGGDGVVPDFKENVFTDMMIEALSDQVGIVENAVTTYFEGVVGRGRSKINGYAVSDDEDSLDLFVSIFLGAASPQKVAAEDVRKALEQAVRYFRGAVEGLHRTLEPASDRYAMTARIAELASGISRVRVFVLTDGVTGMTRASIPAQRVGSVELRFEVWDIERLSRAVAHGRPQAEIDVDLDEIGGPIACVALPDAEADYSAYLMIIPGQVLFQLYELYGSQLLERNVRSFLQAKGKVNRGIRDTIRNEPHRFMAYNNGISMTAEVVETTTLPTGQTAVRRIRGLQIVNGGQTSSSIHRAAKQDKADLSGVYVQAKLTVVAPDLIDTLAPRIAEFANTQNPIQMADFSANDPFHIEIERLANQIWIPGEQGRWFYERARGQYLVALANEGRTEALARRFRERTPVHRRFGKLELGKYLNAWDQLPHQVALGGQKNFVLFMQRLRETRARSWKPDDAFFRDLVAKGILFESTARIVKREPFEGHRSQILPYTVSAVAFVSGDMLDLGHIWREQRLSAELEELIRRWTHIIADAIRETAGGRDIGEWCKKADCWKAVRQATFELPDPPPPEFSQTVRIAGGWGASPQEDRVALSPDEMDAIRQCRLIDAADWIRMVEWGMQTGRLDLRQREIAAEMASMAAGGWPAGRLTGKRALRARPVIVMAIEGGALDPERAG</sequence>
<feature type="domain" description="Abortive infection phage resistance protein N-terminal" evidence="2">
    <location>
        <begin position="34"/>
        <end position="185"/>
    </location>
</feature>
<dbReference type="EMBL" id="JBHTLQ010000017">
    <property type="protein sequence ID" value="MFD1190798.1"/>
    <property type="molecule type" value="Genomic_DNA"/>
</dbReference>
<evidence type="ECO:0000313" key="3">
    <source>
        <dbReference type="EMBL" id="MFD1190798.1"/>
    </source>
</evidence>
<comment type="caution">
    <text evidence="3">The sequence shown here is derived from an EMBL/GenBank/DDBJ whole genome shotgun (WGS) entry which is preliminary data.</text>
</comment>